<evidence type="ECO:0000313" key="2">
    <source>
        <dbReference type="EnsemblFungi" id="MVLG_05587T0"/>
    </source>
</evidence>
<dbReference type="AlphaFoldDB" id="U5HEP4"/>
<dbReference type="InterPro" id="IPR011009">
    <property type="entry name" value="Kinase-like_dom_sf"/>
</dbReference>
<evidence type="ECO:0000313" key="3">
    <source>
        <dbReference type="Proteomes" id="UP000017200"/>
    </source>
</evidence>
<dbReference type="OrthoDB" id="2539224at2759"/>
<gene>
    <name evidence="1" type="ORF">MVLG_05587</name>
</gene>
<sequence length="451" mass="49569">MAVKKKGPAARGMLVPIRFGVPPQGGHAKRTACVSSPLVELVLDLVQHALSQPTRVYAPGLAITDTEAYLVVLDHEACRIATIADCWGERFGELGVVLSILFGLDVYSAGFNPLFRLRMPFSNRHHPSCEGGAPLVGRTVEFIDEEPIELVHPTFTDGGSIFSRSTVVLQLTRPSLIAPAGSASSPSNSTPSFVLKIQYNTLNYVGHEANVLQKIEERCASIASQEEASLIFNHIALLEKSKSFGLHYSQIQDKDLPVFRDGQDAYQRVRRRKLDLLILRNPTPLPTRVHGHRHCRHPLSDAFDVLDRLFTLLPVLYDLGIHHRDLLLGNILHHRGHLVLVDWDSGIVAPPGVRVRNVAEDCGSVRVTLDTAPSDVLLWLLMGRERTLAFRSLQDDLESAVYWFVQVVGSFAEFEPAKLGSMEAALSSVDLRATGLEAAVQCTPGSVGQRP</sequence>
<reference evidence="2" key="4">
    <citation type="submission" date="2015-06" db="UniProtKB">
        <authorList>
            <consortium name="EnsemblFungi"/>
        </authorList>
    </citation>
    <scope>IDENTIFICATION</scope>
</reference>
<dbReference type="EMBL" id="GL541720">
    <property type="protein sequence ID" value="KDE03953.1"/>
    <property type="molecule type" value="Genomic_DNA"/>
</dbReference>
<dbReference type="EnsemblFungi" id="MVLG_05587T0">
    <property type="protein sequence ID" value="MVLG_05587T0"/>
    <property type="gene ID" value="MVLG_05587"/>
</dbReference>
<proteinExistence type="predicted"/>
<keyword evidence="3" id="KW-1185">Reference proteome</keyword>
<evidence type="ECO:0000313" key="1">
    <source>
        <dbReference type="EMBL" id="KDE03953.1"/>
    </source>
</evidence>
<dbReference type="EMBL" id="AEIJ01000588">
    <property type="status" value="NOT_ANNOTATED_CDS"/>
    <property type="molecule type" value="Genomic_DNA"/>
</dbReference>
<dbReference type="HOGENOM" id="CLU_034773_0_0_1"/>
<protein>
    <submittedName>
        <fullName evidence="1 2">Uncharacterized protein</fullName>
    </submittedName>
</protein>
<reference evidence="1 3" key="3">
    <citation type="journal article" date="2015" name="BMC Genomics">
        <title>Sex and parasites: genomic and transcriptomic analysis of Microbotryum lychnidis-dioicae, the biotrophic and plant-castrating anther smut fungus.</title>
        <authorList>
            <person name="Perlin M.H."/>
            <person name="Amselem J."/>
            <person name="Fontanillas E."/>
            <person name="Toh S.S."/>
            <person name="Chen Z."/>
            <person name="Goldberg J."/>
            <person name="Duplessis S."/>
            <person name="Henrissat B."/>
            <person name="Young S."/>
            <person name="Zeng Q."/>
            <person name="Aguileta G."/>
            <person name="Petit E."/>
            <person name="Badouin H."/>
            <person name="Andrews J."/>
            <person name="Razeeq D."/>
            <person name="Gabaldon T."/>
            <person name="Quesneville H."/>
            <person name="Giraud T."/>
            <person name="Hood M.E."/>
            <person name="Schultz D.J."/>
            <person name="Cuomo C.A."/>
        </authorList>
    </citation>
    <scope>NUCLEOTIDE SEQUENCE [LARGE SCALE GENOMIC DNA]</scope>
    <source>
        <strain evidence="1">P1A1 Lamole</strain>
        <strain evidence="3">p1A1 Lamole</strain>
    </source>
</reference>
<dbReference type="InParanoid" id="U5HEP4"/>
<dbReference type="STRING" id="683840.U5HEP4"/>
<reference evidence="3" key="1">
    <citation type="submission" date="2010-11" db="EMBL/GenBank/DDBJ databases">
        <title>The genome sequence of Microbotryum violaceum strain p1A1 Lamole.</title>
        <authorList>
            <person name="Cuomo C."/>
            <person name="Perlin M."/>
            <person name="Young S.K."/>
            <person name="Zeng Q."/>
            <person name="Gargeya S."/>
            <person name="Alvarado L."/>
            <person name="Berlin A."/>
            <person name="Chapman S.B."/>
            <person name="Chen Z."/>
            <person name="Freedman E."/>
            <person name="Gellesch M."/>
            <person name="Goldberg J."/>
            <person name="Griggs A."/>
            <person name="Gujja S."/>
            <person name="Heilman E."/>
            <person name="Heiman D."/>
            <person name="Howarth C."/>
            <person name="Mehta T."/>
            <person name="Neiman D."/>
            <person name="Pearson M."/>
            <person name="Roberts A."/>
            <person name="Saif S."/>
            <person name="Shea T."/>
            <person name="Shenoy N."/>
            <person name="Sisk P."/>
            <person name="Stolte C."/>
            <person name="Sykes S."/>
            <person name="White J."/>
            <person name="Yandava C."/>
            <person name="Haas B."/>
            <person name="Nusbaum C."/>
            <person name="Birren B."/>
        </authorList>
    </citation>
    <scope>NUCLEOTIDE SEQUENCE [LARGE SCALE GENOMIC DNA]</scope>
    <source>
        <strain evidence="3">p1A1 Lamole</strain>
    </source>
</reference>
<dbReference type="SUPFAM" id="SSF56112">
    <property type="entry name" value="Protein kinase-like (PK-like)"/>
    <property type="match status" value="1"/>
</dbReference>
<reference evidence="1" key="2">
    <citation type="submission" date="2010-11" db="EMBL/GenBank/DDBJ databases">
        <authorList>
            <consortium name="The Broad Institute Genome Sequencing Platform"/>
            <person name="Earl A."/>
            <person name="Ward D."/>
            <person name="Feldgarden M."/>
            <person name="Gevers D."/>
            <person name="Butler R."/>
            <person name="Young S.K."/>
            <person name="Zeng Q."/>
            <person name="Gargeya S."/>
            <person name="Fitzgerald M."/>
            <person name="Haas B."/>
            <person name="Abouelleil A."/>
            <person name="Alvarado L."/>
            <person name="Arachchi H.M."/>
            <person name="Berlin A."/>
            <person name="Brown A."/>
            <person name="Chapman S.B."/>
            <person name="Chen Z."/>
            <person name="Dunbar C."/>
            <person name="Freedman E."/>
            <person name="Gearin G."/>
            <person name="Gellesch M."/>
            <person name="Goldberg J."/>
            <person name="Griggs A."/>
            <person name="Gujja S."/>
            <person name="Heilman E."/>
            <person name="Heiman D."/>
            <person name="Howarth C."/>
            <person name="Larson L."/>
            <person name="Lui A."/>
            <person name="MacDonald P.J.P."/>
            <person name="Mehta T."/>
            <person name="Montmayeur A."/>
            <person name="Murphy C."/>
            <person name="Neiman D."/>
            <person name="Pearson M."/>
            <person name="Priest M."/>
            <person name="Roberts A."/>
            <person name="Saif S."/>
            <person name="Shea T."/>
            <person name="Shenoy N."/>
            <person name="Sisk P."/>
            <person name="Stolte C."/>
            <person name="Sykes S."/>
            <person name="White J."/>
            <person name="Yandava C."/>
            <person name="Wortman J."/>
            <person name="Nusbaum C."/>
            <person name="Birren B."/>
        </authorList>
    </citation>
    <scope>NUCLEOTIDE SEQUENCE</scope>
    <source>
        <strain evidence="1">P1A1 Lamole</strain>
    </source>
</reference>
<accession>U5HEP4</accession>
<dbReference type="Proteomes" id="UP000017200">
    <property type="component" value="Unassembled WGS sequence"/>
</dbReference>
<name>U5HEP4_USTV1</name>
<organism evidence="1">
    <name type="scientific">Microbotryum lychnidis-dioicae (strain p1A1 Lamole / MvSl-1064)</name>
    <name type="common">Anther smut fungus</name>
    <dbReference type="NCBI Taxonomy" id="683840"/>
    <lineage>
        <taxon>Eukaryota</taxon>
        <taxon>Fungi</taxon>
        <taxon>Dikarya</taxon>
        <taxon>Basidiomycota</taxon>
        <taxon>Pucciniomycotina</taxon>
        <taxon>Microbotryomycetes</taxon>
        <taxon>Microbotryales</taxon>
        <taxon>Microbotryaceae</taxon>
        <taxon>Microbotryum</taxon>
    </lineage>
</organism>